<proteinExistence type="predicted"/>
<gene>
    <name evidence="2" type="ORF">KC19_3G041400</name>
</gene>
<dbReference type="InterPro" id="IPR032675">
    <property type="entry name" value="LRR_dom_sf"/>
</dbReference>
<dbReference type="SUPFAM" id="SSF52058">
    <property type="entry name" value="L domain-like"/>
    <property type="match status" value="3"/>
</dbReference>
<dbReference type="Pfam" id="PF13676">
    <property type="entry name" value="TIR_2"/>
    <property type="match status" value="1"/>
</dbReference>
<name>A0A8T0IFP9_CERPU</name>
<dbReference type="PANTHER" id="PTHR11017:SF579">
    <property type="entry name" value="TIR DOMAIN-CONTAINING PROTEIN"/>
    <property type="match status" value="1"/>
</dbReference>
<keyword evidence="3" id="KW-1185">Reference proteome</keyword>
<feature type="domain" description="TIR" evidence="1">
    <location>
        <begin position="23"/>
        <end position="162"/>
    </location>
</feature>
<dbReference type="PRINTS" id="PR00364">
    <property type="entry name" value="DISEASERSIST"/>
</dbReference>
<dbReference type="SMART" id="SM00255">
    <property type="entry name" value="TIR"/>
    <property type="match status" value="1"/>
</dbReference>
<dbReference type="Gene3D" id="3.40.50.300">
    <property type="entry name" value="P-loop containing nucleotide triphosphate hydrolases"/>
    <property type="match status" value="1"/>
</dbReference>
<dbReference type="SUPFAM" id="SSF52540">
    <property type="entry name" value="P-loop containing nucleoside triphosphate hydrolases"/>
    <property type="match status" value="1"/>
</dbReference>
<dbReference type="Gene3D" id="3.40.50.10140">
    <property type="entry name" value="Toll/interleukin-1 receptor homology (TIR) domain"/>
    <property type="match status" value="1"/>
</dbReference>
<dbReference type="Pfam" id="PF00931">
    <property type="entry name" value="NB-ARC"/>
    <property type="match status" value="1"/>
</dbReference>
<dbReference type="GO" id="GO:0043531">
    <property type="term" value="F:ADP binding"/>
    <property type="evidence" value="ECO:0007669"/>
    <property type="project" value="InterPro"/>
</dbReference>
<evidence type="ECO:0000259" key="1">
    <source>
        <dbReference type="PROSITE" id="PS50104"/>
    </source>
</evidence>
<dbReference type="InterPro" id="IPR035897">
    <property type="entry name" value="Toll_tir_struct_dom_sf"/>
</dbReference>
<dbReference type="EMBL" id="CM026423">
    <property type="protein sequence ID" value="KAG0582192.1"/>
    <property type="molecule type" value="Genomic_DNA"/>
</dbReference>
<dbReference type="InterPro" id="IPR044974">
    <property type="entry name" value="Disease_R_plants"/>
</dbReference>
<dbReference type="Proteomes" id="UP000822688">
    <property type="component" value="Chromosome 3"/>
</dbReference>
<sequence length="1228" mass="138832">MEQGSTSAPTGDRNGYRNYVLQPKHQIFLSHSGAQKSFVEQLCVDLERCDRHPFLDKRRESLPIGSEFPSLIFQAIEQCLVGVVILSHEFFTSKWPMLELVAMTNFKKRKPDYVIMPVLLGISLSECQDLDNHRKWLSTWRTWADSDSRIDMKDWENALKLFGPTNALKFNSDLGELKFREEIVEAICQLVPPETKLEDFHVQGRSRLCKVVREKIKQSKISLAYGVRVVGVYGVGGIGKTTICKAMCNDLSKEYRGRVAHVELESRPEDELLKDMLRRLTGTKPELIGAMNTDEYRNRLQRDMTNIGVFLAIDNASGATSKQALTLLRAKYGPGSVVLVTARSIDVLKSLRINESECIAMPELEIDEAKALFLYHAACIPNTHNEADEELISSCVQRCCFRKGGGISYHYHPLALQALGEQLGRVGYVPGKWWALLNEIDFFNPFREPEHPVFSILRKSFDALNAQDQLLFMDAALFVPYSIGGYDDFYGYKWNVFEWFGMVHGISMNTVISRLENLKSKSLLENLGDGFCRIGMHDLWREFAKLETKVGEFERRRWIFEWDEHNGLEEASLTTSGSWVNLRRMFFLERGFAKLEELNFGSFPNVTVLKLSRNDASPLQLNVSELQHLKSLELEREEVPVIFVWQRKSTTSVGLVGLGSLSKLGFLRWSNIPSDSPCIDDIGRLTNLQVLDLFGGGRLPDVSNLTLLRVACFRENDAAETITGLSSKLANLRHLDFRWCKLLHSCPGVGELVALEELRLSGCYQLKEVPNLQKLKRLRILYVNGCHLIRSLPGLGDLVNLRELDVSASKNLAEFPDMRNLIHLRMLNLQSCELIKSLPGLDELVSLQSLKTWGCINLTTLPDMQKLTNLLTLELTPDHPLQSAAGLSDLISLRTLHIGFGELQVWPNLHKLTKLEKLYIAGWQAQGFSSIENFVLLEAVSIHKCKGVRRLPDLQKLSRLRRLVFWTCEFEDMSGLSQLISLEELDMKECDRLEAIPDLRKLIRLKTMTVLLCARLRDFRGVLELRNLEVLWAGGHGWLHENIGPDLHRLTGLRVLDVSYGGFSNLDGLVALSRLESLTCRGCPIQELPDLSKFPNLMSLNVRDCVNLTKLPGRLSPKFSLLDVQGCTSLTALPYFSYSRFMREIHVANCGIEITPRWIQLVKARWPNVHLVTELPAQPQNPVTTLEANVAGGAGDSADEQFSGVEAREPLSASSLLFSLVRCCSNSE</sequence>
<dbReference type="PROSITE" id="PS50104">
    <property type="entry name" value="TIR"/>
    <property type="match status" value="1"/>
</dbReference>
<dbReference type="GO" id="GO:0007165">
    <property type="term" value="P:signal transduction"/>
    <property type="evidence" value="ECO:0007669"/>
    <property type="project" value="InterPro"/>
</dbReference>
<dbReference type="AlphaFoldDB" id="A0A8T0IFP9"/>
<accession>A0A8T0IFP9</accession>
<comment type="caution">
    <text evidence="2">The sequence shown here is derived from an EMBL/GenBank/DDBJ whole genome shotgun (WGS) entry which is preliminary data.</text>
</comment>
<dbReference type="InterPro" id="IPR000157">
    <property type="entry name" value="TIR_dom"/>
</dbReference>
<dbReference type="Gene3D" id="3.80.10.10">
    <property type="entry name" value="Ribonuclease Inhibitor"/>
    <property type="match status" value="2"/>
</dbReference>
<organism evidence="2 3">
    <name type="scientific">Ceratodon purpureus</name>
    <name type="common">Fire moss</name>
    <name type="synonym">Dicranum purpureum</name>
    <dbReference type="NCBI Taxonomy" id="3225"/>
    <lineage>
        <taxon>Eukaryota</taxon>
        <taxon>Viridiplantae</taxon>
        <taxon>Streptophyta</taxon>
        <taxon>Embryophyta</taxon>
        <taxon>Bryophyta</taxon>
        <taxon>Bryophytina</taxon>
        <taxon>Bryopsida</taxon>
        <taxon>Dicranidae</taxon>
        <taxon>Pseudoditrichales</taxon>
        <taxon>Ditrichaceae</taxon>
        <taxon>Ceratodon</taxon>
    </lineage>
</organism>
<dbReference type="GO" id="GO:0006952">
    <property type="term" value="P:defense response"/>
    <property type="evidence" value="ECO:0007669"/>
    <property type="project" value="InterPro"/>
</dbReference>
<reference evidence="2" key="1">
    <citation type="submission" date="2020-06" db="EMBL/GenBank/DDBJ databases">
        <title>WGS assembly of Ceratodon purpureus strain R40.</title>
        <authorList>
            <person name="Carey S.B."/>
            <person name="Jenkins J."/>
            <person name="Shu S."/>
            <person name="Lovell J.T."/>
            <person name="Sreedasyam A."/>
            <person name="Maumus F."/>
            <person name="Tiley G.P."/>
            <person name="Fernandez-Pozo N."/>
            <person name="Barry K."/>
            <person name="Chen C."/>
            <person name="Wang M."/>
            <person name="Lipzen A."/>
            <person name="Daum C."/>
            <person name="Saski C.A."/>
            <person name="Payton A.C."/>
            <person name="Mcbreen J.C."/>
            <person name="Conrad R.E."/>
            <person name="Kollar L.M."/>
            <person name="Olsson S."/>
            <person name="Huttunen S."/>
            <person name="Landis J.B."/>
            <person name="Wickett N.J."/>
            <person name="Johnson M.G."/>
            <person name="Rensing S.A."/>
            <person name="Grimwood J."/>
            <person name="Schmutz J."/>
            <person name="Mcdaniel S.F."/>
        </authorList>
    </citation>
    <scope>NUCLEOTIDE SEQUENCE</scope>
    <source>
        <strain evidence="2">R40</strain>
    </source>
</reference>
<evidence type="ECO:0000313" key="2">
    <source>
        <dbReference type="EMBL" id="KAG0582192.1"/>
    </source>
</evidence>
<dbReference type="InterPro" id="IPR027417">
    <property type="entry name" value="P-loop_NTPase"/>
</dbReference>
<evidence type="ECO:0000313" key="3">
    <source>
        <dbReference type="Proteomes" id="UP000822688"/>
    </source>
</evidence>
<dbReference type="PANTHER" id="PTHR11017">
    <property type="entry name" value="LEUCINE-RICH REPEAT-CONTAINING PROTEIN"/>
    <property type="match status" value="1"/>
</dbReference>
<protein>
    <recommendedName>
        <fullName evidence="1">TIR domain-containing protein</fullName>
    </recommendedName>
</protein>
<dbReference type="InterPro" id="IPR002182">
    <property type="entry name" value="NB-ARC"/>
</dbReference>
<dbReference type="SUPFAM" id="SSF52200">
    <property type="entry name" value="Toll/Interleukin receptor TIR domain"/>
    <property type="match status" value="1"/>
</dbReference>